<feature type="non-terminal residue" evidence="2">
    <location>
        <position position="1"/>
    </location>
</feature>
<protein>
    <submittedName>
        <fullName evidence="2">Uncharacterized protein LOC113472705</fullName>
    </submittedName>
</protein>
<keyword evidence="1" id="KW-1185">Reference proteome</keyword>
<dbReference type="RefSeq" id="XP_026688294.1">
    <property type="nucleotide sequence ID" value="XM_026832493.1"/>
</dbReference>
<evidence type="ECO:0000313" key="1">
    <source>
        <dbReference type="Proteomes" id="UP000079169"/>
    </source>
</evidence>
<accession>A0A3Q0JIS6</accession>
<dbReference type="GeneID" id="113472705"/>
<evidence type="ECO:0000313" key="2">
    <source>
        <dbReference type="RefSeq" id="XP_026688294.1"/>
    </source>
</evidence>
<organism evidence="1 2">
    <name type="scientific">Diaphorina citri</name>
    <name type="common">Asian citrus psyllid</name>
    <dbReference type="NCBI Taxonomy" id="121845"/>
    <lineage>
        <taxon>Eukaryota</taxon>
        <taxon>Metazoa</taxon>
        <taxon>Ecdysozoa</taxon>
        <taxon>Arthropoda</taxon>
        <taxon>Hexapoda</taxon>
        <taxon>Insecta</taxon>
        <taxon>Pterygota</taxon>
        <taxon>Neoptera</taxon>
        <taxon>Paraneoptera</taxon>
        <taxon>Hemiptera</taxon>
        <taxon>Sternorrhyncha</taxon>
        <taxon>Psylloidea</taxon>
        <taxon>Psyllidae</taxon>
        <taxon>Diaphorininae</taxon>
        <taxon>Diaphorina</taxon>
    </lineage>
</organism>
<dbReference type="KEGG" id="dci:113472705"/>
<dbReference type="STRING" id="121845.A0A3Q0JIS6"/>
<dbReference type="PaxDb" id="121845-A0A3Q0JIS6"/>
<gene>
    <name evidence="2" type="primary">LOC113472705</name>
</gene>
<reference evidence="2" key="1">
    <citation type="submission" date="2025-08" db="UniProtKB">
        <authorList>
            <consortium name="RefSeq"/>
        </authorList>
    </citation>
    <scope>IDENTIFICATION</scope>
</reference>
<dbReference type="Proteomes" id="UP000079169">
    <property type="component" value="Unplaced"/>
</dbReference>
<proteinExistence type="predicted"/>
<name>A0A3Q0JIS6_DIACI</name>
<dbReference type="AlphaFoldDB" id="A0A3Q0JIS6"/>
<sequence>LFVTQSSLSTLSPCIAAVSAKCDQLTSLGLDLRYLLDGALRSPLTKTLKETRDKLSDTIKLRCAEDRWKPYNLNNRQQRDKFLAEFTDAGLTSMSSYLTVEVRSKQESQEWCSKFSGVLCLFPSLSLSSYKSITQNEDTSLRLSSLHRPRGIIPISLL</sequence>